<accession>A0A1H8VP84</accession>
<dbReference type="PANTHER" id="PTHR34075:SF5">
    <property type="entry name" value="BLR3430 PROTEIN"/>
    <property type="match status" value="1"/>
</dbReference>
<organism evidence="3 4">
    <name type="scientific">Halogranum amylolyticum</name>
    <dbReference type="NCBI Taxonomy" id="660520"/>
    <lineage>
        <taxon>Archaea</taxon>
        <taxon>Methanobacteriati</taxon>
        <taxon>Methanobacteriota</taxon>
        <taxon>Stenosarchaea group</taxon>
        <taxon>Halobacteria</taxon>
        <taxon>Halobacteriales</taxon>
        <taxon>Haloferacaceae</taxon>
    </lineage>
</organism>
<gene>
    <name evidence="3" type="ORF">SAMN04487948_11811</name>
</gene>
<dbReference type="SUPFAM" id="SSF50249">
    <property type="entry name" value="Nucleic acid-binding proteins"/>
    <property type="match status" value="1"/>
</dbReference>
<dbReference type="RefSeq" id="WP_139246733.1">
    <property type="nucleotide sequence ID" value="NZ_FODV01000018.1"/>
</dbReference>
<sequence length="108" mass="11824">MTKIRECANCGYRTFYKKRHCMECGSQQWDKQESGIGELLAITSVHVSPKGVRKPNRLGLAKFEGANLVAQIGKDLNVGDNVKIDNGNTLREEDDGTQVGAQFVPAGD</sequence>
<dbReference type="Pfam" id="PF12172">
    <property type="entry name" value="zf-ChsH2"/>
    <property type="match status" value="1"/>
</dbReference>
<feature type="domain" description="ChsH2 rubredoxin-like zinc ribbon" evidence="2">
    <location>
        <begin position="6"/>
        <end position="29"/>
    </location>
</feature>
<dbReference type="AlphaFoldDB" id="A0A1H8VP84"/>
<evidence type="ECO:0000256" key="1">
    <source>
        <dbReference type="SAM" id="MobiDB-lite"/>
    </source>
</evidence>
<dbReference type="Proteomes" id="UP000199126">
    <property type="component" value="Unassembled WGS sequence"/>
</dbReference>
<dbReference type="InterPro" id="IPR012340">
    <property type="entry name" value="NA-bd_OB-fold"/>
</dbReference>
<evidence type="ECO:0000313" key="4">
    <source>
        <dbReference type="Proteomes" id="UP000199126"/>
    </source>
</evidence>
<reference evidence="4" key="1">
    <citation type="submission" date="2016-10" db="EMBL/GenBank/DDBJ databases">
        <authorList>
            <person name="Varghese N."/>
            <person name="Submissions S."/>
        </authorList>
    </citation>
    <scope>NUCLEOTIDE SEQUENCE [LARGE SCALE GENOMIC DNA]</scope>
    <source>
        <strain evidence="4">CGMCC 1.10121</strain>
    </source>
</reference>
<protein>
    <recommendedName>
        <fullName evidence="2">ChsH2 rubredoxin-like zinc ribbon domain-containing protein</fullName>
    </recommendedName>
</protein>
<evidence type="ECO:0000259" key="2">
    <source>
        <dbReference type="Pfam" id="PF12172"/>
    </source>
</evidence>
<dbReference type="InterPro" id="IPR022002">
    <property type="entry name" value="ChsH2_Znr"/>
</dbReference>
<proteinExistence type="predicted"/>
<dbReference type="PANTHER" id="PTHR34075">
    <property type="entry name" value="BLR3430 PROTEIN"/>
    <property type="match status" value="1"/>
</dbReference>
<keyword evidence="4" id="KW-1185">Reference proteome</keyword>
<feature type="region of interest" description="Disordered" evidence="1">
    <location>
        <begin position="87"/>
        <end position="108"/>
    </location>
</feature>
<dbReference type="OrthoDB" id="9573at2157"/>
<dbReference type="InterPro" id="IPR052513">
    <property type="entry name" value="Thioester_dehydratase-like"/>
</dbReference>
<name>A0A1H8VP84_9EURY</name>
<dbReference type="EMBL" id="FODV01000018">
    <property type="protein sequence ID" value="SEP16718.1"/>
    <property type="molecule type" value="Genomic_DNA"/>
</dbReference>
<evidence type="ECO:0000313" key="3">
    <source>
        <dbReference type="EMBL" id="SEP16718.1"/>
    </source>
</evidence>